<comment type="caution">
    <text evidence="2">The sequence shown here is derived from an EMBL/GenBank/DDBJ whole genome shotgun (WGS) entry which is preliminary data.</text>
</comment>
<feature type="transmembrane region" description="Helical" evidence="1">
    <location>
        <begin position="28"/>
        <end position="53"/>
    </location>
</feature>
<proteinExistence type="predicted"/>
<evidence type="ECO:0000256" key="1">
    <source>
        <dbReference type="SAM" id="Phobius"/>
    </source>
</evidence>
<keyword evidence="1" id="KW-1133">Transmembrane helix</keyword>
<feature type="transmembrane region" description="Helical" evidence="1">
    <location>
        <begin position="130"/>
        <end position="157"/>
    </location>
</feature>
<dbReference type="EMBL" id="VSSQ01002939">
    <property type="protein sequence ID" value="MPM18208.1"/>
    <property type="molecule type" value="Genomic_DNA"/>
</dbReference>
<sequence>MEERKNYLSVSEILSKAFRISKDNILEILKVIGIFIVPTVLIIVGIIVGIIFSSMINMSYAYSYNYLENSIPFIGFGSVLILIFTIIIASAVIIYADAIIVKILDDANRGKEVSWKTANKYVWQKKWSVIGLNLLVALMLFAFFIALTLLTVLLSFLTIGIGLIILIPLIIAICVVMAPIPMLFNSALIVKDLTITEAIGETFLLFKRGYFWTTIGRLAAISGITIGLGIVLIILEFIPLLGIIIAIIGQFIIQVYTISYLNVLVYDRSDIEEIYIDPII</sequence>
<feature type="transmembrane region" description="Helical" evidence="1">
    <location>
        <begin position="210"/>
        <end position="234"/>
    </location>
</feature>
<reference evidence="2" key="1">
    <citation type="submission" date="2019-08" db="EMBL/GenBank/DDBJ databases">
        <authorList>
            <person name="Kucharzyk K."/>
            <person name="Murdoch R.W."/>
            <person name="Higgins S."/>
            <person name="Loffler F."/>
        </authorList>
    </citation>
    <scope>NUCLEOTIDE SEQUENCE</scope>
</reference>
<keyword evidence="1" id="KW-0472">Membrane</keyword>
<feature type="transmembrane region" description="Helical" evidence="1">
    <location>
        <begin position="73"/>
        <end position="96"/>
    </location>
</feature>
<accession>A0A644XR06</accession>
<organism evidence="2">
    <name type="scientific">bioreactor metagenome</name>
    <dbReference type="NCBI Taxonomy" id="1076179"/>
    <lineage>
        <taxon>unclassified sequences</taxon>
        <taxon>metagenomes</taxon>
        <taxon>ecological metagenomes</taxon>
    </lineage>
</organism>
<feature type="transmembrane region" description="Helical" evidence="1">
    <location>
        <begin position="163"/>
        <end position="190"/>
    </location>
</feature>
<name>A0A644XR06_9ZZZZ</name>
<evidence type="ECO:0000313" key="2">
    <source>
        <dbReference type="EMBL" id="MPM18208.1"/>
    </source>
</evidence>
<feature type="transmembrane region" description="Helical" evidence="1">
    <location>
        <begin position="240"/>
        <end position="261"/>
    </location>
</feature>
<protein>
    <recommendedName>
        <fullName evidence="3">Glycerophosphoryl diester phosphodiesterase membrane domain-containing protein</fullName>
    </recommendedName>
</protein>
<dbReference type="AlphaFoldDB" id="A0A644XR06"/>
<evidence type="ECO:0008006" key="3">
    <source>
        <dbReference type="Google" id="ProtNLM"/>
    </source>
</evidence>
<keyword evidence="1" id="KW-0812">Transmembrane</keyword>
<gene>
    <name evidence="2" type="ORF">SDC9_64614</name>
</gene>